<dbReference type="EMBL" id="BGZK01000272">
    <property type="protein sequence ID" value="GBP33285.1"/>
    <property type="molecule type" value="Genomic_DNA"/>
</dbReference>
<dbReference type="OrthoDB" id="2433005at2759"/>
<dbReference type="AlphaFoldDB" id="A0A4C1V4X2"/>
<feature type="compositionally biased region" description="Basic and acidic residues" evidence="1">
    <location>
        <begin position="85"/>
        <end position="96"/>
    </location>
</feature>
<keyword evidence="3" id="KW-1185">Reference proteome</keyword>
<evidence type="ECO:0000313" key="3">
    <source>
        <dbReference type="Proteomes" id="UP000299102"/>
    </source>
</evidence>
<accession>A0A4C1V4X2</accession>
<gene>
    <name evidence="2" type="ORF">EVAR_30873_1</name>
</gene>
<evidence type="ECO:0000256" key="1">
    <source>
        <dbReference type="SAM" id="MobiDB-lite"/>
    </source>
</evidence>
<name>A0A4C1V4X2_EUMVA</name>
<organism evidence="2 3">
    <name type="scientific">Eumeta variegata</name>
    <name type="common">Bagworm moth</name>
    <name type="synonym">Eumeta japonica</name>
    <dbReference type="NCBI Taxonomy" id="151549"/>
    <lineage>
        <taxon>Eukaryota</taxon>
        <taxon>Metazoa</taxon>
        <taxon>Ecdysozoa</taxon>
        <taxon>Arthropoda</taxon>
        <taxon>Hexapoda</taxon>
        <taxon>Insecta</taxon>
        <taxon>Pterygota</taxon>
        <taxon>Neoptera</taxon>
        <taxon>Endopterygota</taxon>
        <taxon>Lepidoptera</taxon>
        <taxon>Glossata</taxon>
        <taxon>Ditrysia</taxon>
        <taxon>Tineoidea</taxon>
        <taxon>Psychidae</taxon>
        <taxon>Oiketicinae</taxon>
        <taxon>Eumeta</taxon>
    </lineage>
</organism>
<comment type="caution">
    <text evidence="2">The sequence shown here is derived from an EMBL/GenBank/DDBJ whole genome shotgun (WGS) entry which is preliminary data.</text>
</comment>
<protein>
    <submittedName>
        <fullName evidence="2">Uncharacterized protein</fullName>
    </submittedName>
</protein>
<feature type="region of interest" description="Disordered" evidence="1">
    <location>
        <begin position="82"/>
        <end position="103"/>
    </location>
</feature>
<proteinExistence type="predicted"/>
<reference evidence="2 3" key="1">
    <citation type="journal article" date="2019" name="Commun. Biol.">
        <title>The bagworm genome reveals a unique fibroin gene that provides high tensile strength.</title>
        <authorList>
            <person name="Kono N."/>
            <person name="Nakamura H."/>
            <person name="Ohtoshi R."/>
            <person name="Tomita M."/>
            <person name="Numata K."/>
            <person name="Arakawa K."/>
        </authorList>
    </citation>
    <scope>NUCLEOTIDE SEQUENCE [LARGE SCALE GENOMIC DNA]</scope>
</reference>
<dbReference type="Proteomes" id="UP000299102">
    <property type="component" value="Unassembled WGS sequence"/>
</dbReference>
<sequence length="120" mass="14006">MPYDYFCPTVKLRLSSRTCKTCGLYHASVKSLNRHIEKIHKKVYTPTEGKVRPVRVAARRANELMCIIQNLEHQDVEWLDESDVDIPKSDESEQTHNTEQQSNVIDNLESWIQVSWTEDC</sequence>
<evidence type="ECO:0000313" key="2">
    <source>
        <dbReference type="EMBL" id="GBP33285.1"/>
    </source>
</evidence>